<dbReference type="OrthoDB" id="2611155at2"/>
<dbReference type="EMBL" id="CDRZ01000116">
    <property type="protein sequence ID" value="CEO88535.1"/>
    <property type="molecule type" value="Genomic_DNA"/>
</dbReference>
<dbReference type="Proteomes" id="UP000046155">
    <property type="component" value="Unassembled WGS sequence"/>
</dbReference>
<evidence type="ECO:0000313" key="2">
    <source>
        <dbReference type="Proteomes" id="UP000046155"/>
    </source>
</evidence>
<reference evidence="2" key="1">
    <citation type="submission" date="2015-01" db="EMBL/GenBank/DDBJ databases">
        <authorList>
            <person name="Manzoor Shahid"/>
            <person name="Zubair Saima"/>
        </authorList>
    </citation>
    <scope>NUCLEOTIDE SEQUENCE [LARGE SCALE GENOMIC DNA]</scope>
    <source>
        <strain evidence="2">Sp3</strain>
    </source>
</reference>
<dbReference type="RefSeq" id="WP_044664670.1">
    <property type="nucleotide sequence ID" value="NZ_CDRZ01000116.1"/>
</dbReference>
<organism evidence="1 2">
    <name type="scientific">Syntrophaceticus schinkii</name>
    <dbReference type="NCBI Taxonomy" id="499207"/>
    <lineage>
        <taxon>Bacteria</taxon>
        <taxon>Bacillati</taxon>
        <taxon>Bacillota</taxon>
        <taxon>Clostridia</taxon>
        <taxon>Thermoanaerobacterales</taxon>
        <taxon>Thermoanaerobacterales Family III. Incertae Sedis</taxon>
        <taxon>Syntrophaceticus</taxon>
    </lineage>
</organism>
<accession>A0A0B7MEN7</accession>
<evidence type="ECO:0000313" key="1">
    <source>
        <dbReference type="EMBL" id="CEO88535.1"/>
    </source>
</evidence>
<keyword evidence="2" id="KW-1185">Reference proteome</keyword>
<proteinExistence type="predicted"/>
<sequence>MNTSINGTVFVYKNDEDDYHAKIVANVEIDPNDWGGVAIHFPEGMLVSNIDCSYPQEVLFQERKPNGYYDYIDVDYSYQKKYYSRVEIARNRDKIPSGGGSGTVLIDFDINKARFEDNDMSFLVCVGILETDSVEVNLETENQ</sequence>
<dbReference type="AlphaFoldDB" id="A0A0B7MEN7"/>
<gene>
    <name evidence="1" type="ORF">SSCH_2020001</name>
</gene>
<protein>
    <submittedName>
        <fullName evidence="1">Uncharacterized protein</fullName>
    </submittedName>
</protein>
<name>A0A0B7MEN7_9FIRM</name>